<dbReference type="Pfam" id="PF03106">
    <property type="entry name" value="WRKY"/>
    <property type="match status" value="1"/>
</dbReference>
<evidence type="ECO:0000256" key="3">
    <source>
        <dbReference type="ARBA" id="ARBA00023125"/>
    </source>
</evidence>
<keyword evidence="2" id="KW-0805">Transcription regulation</keyword>
<dbReference type="PROSITE" id="PS50811">
    <property type="entry name" value="WRKY"/>
    <property type="match status" value="1"/>
</dbReference>
<proteinExistence type="predicted"/>
<evidence type="ECO:0000313" key="8">
    <source>
        <dbReference type="EMBL" id="CAL1408122.1"/>
    </source>
</evidence>
<keyword evidence="3" id="KW-0238">DNA-binding</keyword>
<accession>A0AAV2GCR1</accession>
<dbReference type="AlphaFoldDB" id="A0AAV2GCR1"/>
<dbReference type="Proteomes" id="UP001497516">
    <property type="component" value="Chromosome 8"/>
</dbReference>
<dbReference type="EMBL" id="OZ034821">
    <property type="protein sequence ID" value="CAL1408122.1"/>
    <property type="molecule type" value="Genomic_DNA"/>
</dbReference>
<dbReference type="Gene3D" id="2.20.25.80">
    <property type="entry name" value="WRKY domain"/>
    <property type="match status" value="1"/>
</dbReference>
<dbReference type="PANTHER" id="PTHR31282">
    <property type="entry name" value="WRKY TRANSCRIPTION FACTOR 21-RELATED"/>
    <property type="match status" value="1"/>
</dbReference>
<evidence type="ECO:0000313" key="9">
    <source>
        <dbReference type="Proteomes" id="UP001497516"/>
    </source>
</evidence>
<dbReference type="InterPro" id="IPR036576">
    <property type="entry name" value="WRKY_dom_sf"/>
</dbReference>
<reference evidence="8 9" key="1">
    <citation type="submission" date="2024-04" db="EMBL/GenBank/DDBJ databases">
        <authorList>
            <person name="Fracassetti M."/>
        </authorList>
    </citation>
    <scope>NUCLEOTIDE SEQUENCE [LARGE SCALE GENOMIC DNA]</scope>
</reference>
<evidence type="ECO:0000256" key="2">
    <source>
        <dbReference type="ARBA" id="ARBA00023015"/>
    </source>
</evidence>
<keyword evidence="5" id="KW-0539">Nucleus</keyword>
<evidence type="ECO:0000256" key="4">
    <source>
        <dbReference type="ARBA" id="ARBA00023163"/>
    </source>
</evidence>
<protein>
    <recommendedName>
        <fullName evidence="7">WRKY domain-containing protein</fullName>
    </recommendedName>
</protein>
<feature type="domain" description="WRKY" evidence="7">
    <location>
        <begin position="148"/>
        <end position="216"/>
    </location>
</feature>
<dbReference type="GO" id="GO:0005634">
    <property type="term" value="C:nucleus"/>
    <property type="evidence" value="ECO:0007669"/>
    <property type="project" value="UniProtKB-SubCell"/>
</dbReference>
<evidence type="ECO:0000256" key="5">
    <source>
        <dbReference type="ARBA" id="ARBA00023242"/>
    </source>
</evidence>
<keyword evidence="9" id="KW-1185">Reference proteome</keyword>
<dbReference type="GO" id="GO:0003700">
    <property type="term" value="F:DNA-binding transcription factor activity"/>
    <property type="evidence" value="ECO:0007669"/>
    <property type="project" value="InterPro"/>
</dbReference>
<sequence length="338" mass="36883">MGTSYFSQNPTTQGGKKQEITIIKELVQGQEFTSQLQLLLQTQSTNGGGDLQYCYSSTTTELLHKISRSFTDAISALSTAANGSSDHENFQAVSHGEQQSSAGSGPFEEDSGESRKRPAAAVGKSGAAGRDNRGTYKRRKAGHSSVIISPSFSQDGHGWRKYGQKEILHAKFPRSYFRCTHKHEQGCKATKQVQRLEQEDEMYSITYLGHHTCENALAAAAAVLPPVVDASATAAAVTPSVKQEVSNNNEESPSGVTVDNNEVMIGNDGNMTMWQDFVSFDLEAEEAVSNYGYDYGNYDFHGHNVASDSGILDLKFSVKDIDFDDGFRFDSEQSCGFF</sequence>
<feature type="region of interest" description="Disordered" evidence="6">
    <location>
        <begin position="82"/>
        <end position="142"/>
    </location>
</feature>
<dbReference type="InterPro" id="IPR044810">
    <property type="entry name" value="WRKY_plant"/>
</dbReference>
<name>A0AAV2GCR1_9ROSI</name>
<evidence type="ECO:0000259" key="7">
    <source>
        <dbReference type="PROSITE" id="PS50811"/>
    </source>
</evidence>
<evidence type="ECO:0000256" key="1">
    <source>
        <dbReference type="ARBA" id="ARBA00004123"/>
    </source>
</evidence>
<dbReference type="InterPro" id="IPR003657">
    <property type="entry name" value="WRKY_dom"/>
</dbReference>
<evidence type="ECO:0000256" key="6">
    <source>
        <dbReference type="SAM" id="MobiDB-lite"/>
    </source>
</evidence>
<dbReference type="SMART" id="SM00774">
    <property type="entry name" value="WRKY"/>
    <property type="match status" value="1"/>
</dbReference>
<comment type="subcellular location">
    <subcellularLocation>
        <location evidence="1">Nucleus</location>
    </subcellularLocation>
</comment>
<keyword evidence="4" id="KW-0804">Transcription</keyword>
<dbReference type="GO" id="GO:0043565">
    <property type="term" value="F:sequence-specific DNA binding"/>
    <property type="evidence" value="ECO:0007669"/>
    <property type="project" value="InterPro"/>
</dbReference>
<dbReference type="SUPFAM" id="SSF118290">
    <property type="entry name" value="WRKY DNA-binding domain"/>
    <property type="match status" value="1"/>
</dbReference>
<gene>
    <name evidence="8" type="ORF">LTRI10_LOCUS47743</name>
</gene>
<organism evidence="8 9">
    <name type="scientific">Linum trigynum</name>
    <dbReference type="NCBI Taxonomy" id="586398"/>
    <lineage>
        <taxon>Eukaryota</taxon>
        <taxon>Viridiplantae</taxon>
        <taxon>Streptophyta</taxon>
        <taxon>Embryophyta</taxon>
        <taxon>Tracheophyta</taxon>
        <taxon>Spermatophyta</taxon>
        <taxon>Magnoliopsida</taxon>
        <taxon>eudicotyledons</taxon>
        <taxon>Gunneridae</taxon>
        <taxon>Pentapetalae</taxon>
        <taxon>rosids</taxon>
        <taxon>fabids</taxon>
        <taxon>Malpighiales</taxon>
        <taxon>Linaceae</taxon>
        <taxon>Linum</taxon>
    </lineage>
</organism>